<keyword evidence="1" id="KW-1133">Transmembrane helix</keyword>
<sequence>MERMLKSCWKANLQGGKICQVTYFPFSARCACGNLILRMKNMPGRIWEKADYYYVILRASSVARWVKAGSLAVLPLAPPGSEEKMDTWLNVPRISSYQNGVIMILMAPFVFCFLFFFFFLTLSFQLYLPCIVVTCGRE</sequence>
<name>A0A8H8D729_AJECA</name>
<dbReference type="EMBL" id="JAEVHI010000001">
    <property type="protein sequence ID" value="KAG5304400.1"/>
    <property type="molecule type" value="Genomic_DNA"/>
</dbReference>
<proteinExistence type="predicted"/>
<evidence type="ECO:0000256" key="1">
    <source>
        <dbReference type="SAM" id="Phobius"/>
    </source>
</evidence>
<keyword evidence="1" id="KW-0812">Transmembrane</keyword>
<evidence type="ECO:0000313" key="2">
    <source>
        <dbReference type="EMBL" id="KAG5304400.1"/>
    </source>
</evidence>
<comment type="caution">
    <text evidence="2">The sequence shown here is derived from an EMBL/GenBank/DDBJ whole genome shotgun (WGS) entry which is preliminary data.</text>
</comment>
<gene>
    <name evidence="2" type="ORF">I7I52_02723</name>
</gene>
<protein>
    <submittedName>
        <fullName evidence="2">Uncharacterized protein</fullName>
    </submittedName>
</protein>
<feature type="transmembrane region" description="Helical" evidence="1">
    <location>
        <begin position="101"/>
        <end position="128"/>
    </location>
</feature>
<dbReference type="Proteomes" id="UP000670092">
    <property type="component" value="Unassembled WGS sequence"/>
</dbReference>
<reference evidence="2 3" key="1">
    <citation type="submission" date="2021-01" db="EMBL/GenBank/DDBJ databases">
        <title>Chromosome-level genome assembly of a human fungal pathogen reveals clustering of transcriptionally co-regulated genes.</title>
        <authorList>
            <person name="Voorhies M."/>
            <person name="Cohen S."/>
            <person name="Shea T.P."/>
            <person name="Petrus S."/>
            <person name="Munoz J.F."/>
            <person name="Poplawski S."/>
            <person name="Goldman W.E."/>
            <person name="Michael T."/>
            <person name="Cuomo C.A."/>
            <person name="Sil A."/>
            <person name="Beyhan S."/>
        </authorList>
    </citation>
    <scope>NUCLEOTIDE SEQUENCE [LARGE SCALE GENOMIC DNA]</scope>
    <source>
        <strain evidence="2 3">G184AR</strain>
    </source>
</reference>
<dbReference type="AlphaFoldDB" id="A0A8H8D729"/>
<keyword evidence="1" id="KW-0472">Membrane</keyword>
<evidence type="ECO:0000313" key="3">
    <source>
        <dbReference type="Proteomes" id="UP000670092"/>
    </source>
</evidence>
<dbReference type="VEuPathDB" id="FungiDB:I7I52_02723"/>
<accession>A0A8H8D729</accession>
<organism evidence="2 3">
    <name type="scientific">Ajellomyces capsulatus</name>
    <name type="common">Darling's disease fungus</name>
    <name type="synonym">Histoplasma capsulatum</name>
    <dbReference type="NCBI Taxonomy" id="5037"/>
    <lineage>
        <taxon>Eukaryota</taxon>
        <taxon>Fungi</taxon>
        <taxon>Dikarya</taxon>
        <taxon>Ascomycota</taxon>
        <taxon>Pezizomycotina</taxon>
        <taxon>Eurotiomycetes</taxon>
        <taxon>Eurotiomycetidae</taxon>
        <taxon>Onygenales</taxon>
        <taxon>Ajellomycetaceae</taxon>
        <taxon>Histoplasma</taxon>
    </lineage>
</organism>